<dbReference type="EMBL" id="JAGGJR010000003">
    <property type="protein sequence ID" value="MBP1872516.1"/>
    <property type="molecule type" value="Genomic_DNA"/>
</dbReference>
<keyword evidence="2" id="KW-1185">Reference proteome</keyword>
<accession>A0ACC5SV29</accession>
<reference evidence="1" key="1">
    <citation type="submission" date="2021-03" db="EMBL/GenBank/DDBJ databases">
        <title>Genomic Encyclopedia of Type Strains, Phase IV (KMG-IV): sequencing the most valuable type-strain genomes for metagenomic binning, comparative biology and taxonomic classification.</title>
        <authorList>
            <person name="Goeker M."/>
        </authorList>
    </citation>
    <scope>NUCLEOTIDE SEQUENCE</scope>
    <source>
        <strain evidence="1">DSM 18131</strain>
    </source>
</reference>
<keyword evidence="1" id="KW-0238">DNA-binding</keyword>
<organism evidence="1 2">
    <name type="scientific">Ensifer adhaerens</name>
    <name type="common">Sinorhizobium morelense</name>
    <dbReference type="NCBI Taxonomy" id="106592"/>
    <lineage>
        <taxon>Bacteria</taxon>
        <taxon>Pseudomonadati</taxon>
        <taxon>Pseudomonadota</taxon>
        <taxon>Alphaproteobacteria</taxon>
        <taxon>Hyphomicrobiales</taxon>
        <taxon>Rhizobiaceae</taxon>
        <taxon>Sinorhizobium/Ensifer group</taxon>
        <taxon>Ensifer</taxon>
    </lineage>
</organism>
<gene>
    <name evidence="1" type="ORF">J2Z19_002228</name>
</gene>
<evidence type="ECO:0000313" key="2">
    <source>
        <dbReference type="Proteomes" id="UP000823773"/>
    </source>
</evidence>
<proteinExistence type="predicted"/>
<comment type="caution">
    <text evidence="1">The sequence shown here is derived from an EMBL/GenBank/DDBJ whole genome shotgun (WGS) entry which is preliminary data.</text>
</comment>
<dbReference type="Proteomes" id="UP000823773">
    <property type="component" value="Unassembled WGS sequence"/>
</dbReference>
<sequence length="288" mass="31299">MASAHLPLNWLRAFEAAARLGSFAGAGAELNVTPSAVSQHVRALEGRLGKALFARHANGVRLTDRGRRYAEELGRAFAAIDEASRRIAGHGAREMLVVHVPTSFASQWIAPRLDLFRASHPDIDLRLTALDQGEDKVDATIAFGLGNWPKHDAMLLLRDEAFPVCGPKYAEALTDPQDLDGHDLLHVPGYAEDWDTWFTHAGVNGVDTSSGSFFDQSIMAIRAAVEGKGVLLGRAALVERELSSGLLVEPFGVRLQAAGSYWFLTSGPKARLPKVMAFRDWLSEMTSS</sequence>
<protein>
    <submittedName>
        <fullName evidence="1">DNA-binding transcriptional LysR family regulator</fullName>
    </submittedName>
</protein>
<evidence type="ECO:0000313" key="1">
    <source>
        <dbReference type="EMBL" id="MBP1872516.1"/>
    </source>
</evidence>
<name>A0ACC5SV29_ENSAD</name>